<reference evidence="5 6" key="1">
    <citation type="submission" date="2017-02" db="EMBL/GenBank/DDBJ databases">
        <authorList>
            <person name="Peterson S.W."/>
        </authorList>
    </citation>
    <scope>NUCLEOTIDE SEQUENCE [LARGE SCALE GENOMIC DNA]</scope>
    <source>
        <strain evidence="5 6">DSM 16080</strain>
    </source>
</reference>
<dbReference type="EMBL" id="FUYC01000001">
    <property type="protein sequence ID" value="SKA71000.1"/>
    <property type="molecule type" value="Genomic_DNA"/>
</dbReference>
<keyword evidence="6" id="KW-1185">Reference proteome</keyword>
<dbReference type="OrthoDB" id="5443215at2"/>
<dbReference type="GO" id="GO:0006355">
    <property type="term" value="P:regulation of DNA-templated transcription"/>
    <property type="evidence" value="ECO:0007669"/>
    <property type="project" value="InterPro"/>
</dbReference>
<sequence length="322" mass="35655">MKKSSLGKRKTERFDLELPASVSVAKSGDAQDLVQLLTRDICSQGAFLNTRAPLPEGTQVNLRLMVPLDHIPELKGRQSQIQASGTVVRSHDNGMAIQFDLGYQLLPIRPHFFIHVTGKNKLLNELLTRHVTAELGMRADHGPMEKLAKRAEEENSTTYLALVDYLDIRAGLPLSELEEAIGVKGAQCVVALFNAQRDQVIADSALRHGARGIFFADDSLDHVARGLEAISKGELWYAREVLTRGLQREIDPESSPAIPDPLTRKEKEILGAVAAGSTNKEIAEQLFISVHTVKTHLYNVYRKINASNRLQATLWATKNLQL</sequence>
<gene>
    <name evidence="5" type="ORF">SAMN02745704_00062</name>
</gene>
<dbReference type="InterPro" id="IPR009875">
    <property type="entry name" value="PilZ_domain"/>
</dbReference>
<dbReference type="AlphaFoldDB" id="A0A1T4W174"/>
<organism evidence="5 6">
    <name type="scientific">Paucidesulfovibrio gracilis DSM 16080</name>
    <dbReference type="NCBI Taxonomy" id="1121449"/>
    <lineage>
        <taxon>Bacteria</taxon>
        <taxon>Pseudomonadati</taxon>
        <taxon>Thermodesulfobacteriota</taxon>
        <taxon>Desulfovibrionia</taxon>
        <taxon>Desulfovibrionales</taxon>
        <taxon>Desulfovibrionaceae</taxon>
        <taxon>Paucidesulfovibrio</taxon>
    </lineage>
</organism>
<dbReference type="PROSITE" id="PS00622">
    <property type="entry name" value="HTH_LUXR_1"/>
    <property type="match status" value="1"/>
</dbReference>
<dbReference type="CDD" id="cd06170">
    <property type="entry name" value="LuxR_C_like"/>
    <property type="match status" value="1"/>
</dbReference>
<evidence type="ECO:0000256" key="2">
    <source>
        <dbReference type="ARBA" id="ARBA00023125"/>
    </source>
</evidence>
<dbReference type="Pfam" id="PF07238">
    <property type="entry name" value="PilZ"/>
    <property type="match status" value="1"/>
</dbReference>
<evidence type="ECO:0000313" key="5">
    <source>
        <dbReference type="EMBL" id="SKA71000.1"/>
    </source>
</evidence>
<dbReference type="SUPFAM" id="SSF141371">
    <property type="entry name" value="PilZ domain-like"/>
    <property type="match status" value="1"/>
</dbReference>
<dbReference type="FunFam" id="1.10.10.10:FF:000153">
    <property type="entry name" value="LuxR family transcriptional regulator"/>
    <property type="match status" value="1"/>
</dbReference>
<keyword evidence="3" id="KW-0804">Transcription</keyword>
<evidence type="ECO:0000259" key="4">
    <source>
        <dbReference type="PROSITE" id="PS50043"/>
    </source>
</evidence>
<dbReference type="InterPro" id="IPR036388">
    <property type="entry name" value="WH-like_DNA-bd_sf"/>
</dbReference>
<dbReference type="PRINTS" id="PR00038">
    <property type="entry name" value="HTHLUXR"/>
</dbReference>
<evidence type="ECO:0000256" key="3">
    <source>
        <dbReference type="ARBA" id="ARBA00023163"/>
    </source>
</evidence>
<dbReference type="GO" id="GO:0003677">
    <property type="term" value="F:DNA binding"/>
    <property type="evidence" value="ECO:0007669"/>
    <property type="project" value="UniProtKB-KW"/>
</dbReference>
<dbReference type="PANTHER" id="PTHR44688">
    <property type="entry name" value="DNA-BINDING TRANSCRIPTIONAL ACTIVATOR DEVR_DOSR"/>
    <property type="match status" value="1"/>
</dbReference>
<dbReference type="SUPFAM" id="SSF46894">
    <property type="entry name" value="C-terminal effector domain of the bipartite response regulators"/>
    <property type="match status" value="1"/>
</dbReference>
<dbReference type="Proteomes" id="UP000190027">
    <property type="component" value="Unassembled WGS sequence"/>
</dbReference>
<dbReference type="PANTHER" id="PTHR44688:SF16">
    <property type="entry name" value="DNA-BINDING TRANSCRIPTIONAL ACTIVATOR DEVR_DOSR"/>
    <property type="match status" value="1"/>
</dbReference>
<accession>A0A1T4W174</accession>
<evidence type="ECO:0000256" key="1">
    <source>
        <dbReference type="ARBA" id="ARBA00023015"/>
    </source>
</evidence>
<dbReference type="RefSeq" id="WP_078715659.1">
    <property type="nucleotide sequence ID" value="NZ_FUYC01000001.1"/>
</dbReference>
<keyword evidence="1" id="KW-0805">Transcription regulation</keyword>
<dbReference type="PROSITE" id="PS50043">
    <property type="entry name" value="HTH_LUXR_2"/>
    <property type="match status" value="1"/>
</dbReference>
<dbReference type="Gene3D" id="1.10.10.10">
    <property type="entry name" value="Winged helix-like DNA-binding domain superfamily/Winged helix DNA-binding domain"/>
    <property type="match status" value="1"/>
</dbReference>
<dbReference type="STRING" id="1121449.SAMN02745704_00062"/>
<protein>
    <submittedName>
        <fullName evidence="5">DNA-binding response regulator, NarL/FixJ family, contains REC and HTH domains</fullName>
    </submittedName>
</protein>
<dbReference type="InterPro" id="IPR016032">
    <property type="entry name" value="Sig_transdc_resp-reg_C-effctor"/>
</dbReference>
<name>A0A1T4W174_9BACT</name>
<dbReference type="Gene3D" id="2.40.10.220">
    <property type="entry name" value="predicted glycosyltransferase like domains"/>
    <property type="match status" value="1"/>
</dbReference>
<dbReference type="Gene3D" id="3.40.50.2300">
    <property type="match status" value="1"/>
</dbReference>
<evidence type="ECO:0000313" key="6">
    <source>
        <dbReference type="Proteomes" id="UP000190027"/>
    </source>
</evidence>
<feature type="domain" description="HTH luxR-type" evidence="4">
    <location>
        <begin position="255"/>
        <end position="320"/>
    </location>
</feature>
<dbReference type="Pfam" id="PF00196">
    <property type="entry name" value="GerE"/>
    <property type="match status" value="1"/>
</dbReference>
<dbReference type="InterPro" id="IPR000792">
    <property type="entry name" value="Tscrpt_reg_LuxR_C"/>
</dbReference>
<keyword evidence="2 5" id="KW-0238">DNA-binding</keyword>
<dbReference type="GO" id="GO:0035438">
    <property type="term" value="F:cyclic-di-GMP binding"/>
    <property type="evidence" value="ECO:0007669"/>
    <property type="project" value="InterPro"/>
</dbReference>
<proteinExistence type="predicted"/>
<dbReference type="SMART" id="SM00421">
    <property type="entry name" value="HTH_LUXR"/>
    <property type="match status" value="1"/>
</dbReference>